<dbReference type="EMBL" id="JBFOLJ010000015">
    <property type="protein sequence ID" value="KAL2473390.1"/>
    <property type="molecule type" value="Genomic_DNA"/>
</dbReference>
<evidence type="ECO:0000313" key="3">
    <source>
        <dbReference type="Proteomes" id="UP001604277"/>
    </source>
</evidence>
<feature type="region of interest" description="Disordered" evidence="1">
    <location>
        <begin position="112"/>
        <end position="137"/>
    </location>
</feature>
<accession>A0ABD1QAZ5</accession>
<keyword evidence="3" id="KW-1185">Reference proteome</keyword>
<reference evidence="3" key="1">
    <citation type="submission" date="2024-07" db="EMBL/GenBank/DDBJ databases">
        <title>Two chromosome-level genome assemblies of Korean endemic species Abeliophyllum distichum and Forsythia ovata (Oleaceae).</title>
        <authorList>
            <person name="Jang H."/>
        </authorList>
    </citation>
    <scope>NUCLEOTIDE SEQUENCE [LARGE SCALE GENOMIC DNA]</scope>
</reference>
<dbReference type="Proteomes" id="UP001604277">
    <property type="component" value="Unassembled WGS sequence"/>
</dbReference>
<proteinExistence type="predicted"/>
<gene>
    <name evidence="2" type="ORF">Fot_49126</name>
</gene>
<name>A0ABD1QAZ5_9LAMI</name>
<organism evidence="2 3">
    <name type="scientific">Forsythia ovata</name>
    <dbReference type="NCBI Taxonomy" id="205694"/>
    <lineage>
        <taxon>Eukaryota</taxon>
        <taxon>Viridiplantae</taxon>
        <taxon>Streptophyta</taxon>
        <taxon>Embryophyta</taxon>
        <taxon>Tracheophyta</taxon>
        <taxon>Spermatophyta</taxon>
        <taxon>Magnoliopsida</taxon>
        <taxon>eudicotyledons</taxon>
        <taxon>Gunneridae</taxon>
        <taxon>Pentapetalae</taxon>
        <taxon>asterids</taxon>
        <taxon>lamiids</taxon>
        <taxon>Lamiales</taxon>
        <taxon>Oleaceae</taxon>
        <taxon>Forsythieae</taxon>
        <taxon>Forsythia</taxon>
    </lineage>
</organism>
<dbReference type="AlphaFoldDB" id="A0ABD1QAZ5"/>
<feature type="compositionally biased region" description="Basic and acidic residues" evidence="1">
    <location>
        <begin position="118"/>
        <end position="137"/>
    </location>
</feature>
<protein>
    <submittedName>
        <fullName evidence="2">Auxin response factor</fullName>
    </submittedName>
</protein>
<evidence type="ECO:0000256" key="1">
    <source>
        <dbReference type="SAM" id="MobiDB-lite"/>
    </source>
</evidence>
<evidence type="ECO:0000313" key="2">
    <source>
        <dbReference type="EMBL" id="KAL2473390.1"/>
    </source>
</evidence>
<sequence length="137" mass="16120">MQTMPGGVIYRRKIARKGRRWKHWRQNEFLLRVRMRDFVVSANKVENSLSILWTSSMRVKMAVDIENFSKMNWFPGTISATISLHGGTWTAFFLANASGEMYFRMFKHVRTAKSQPPRPEDARESDKRDKRDHARAN</sequence>
<comment type="caution">
    <text evidence="2">The sequence shown here is derived from an EMBL/GenBank/DDBJ whole genome shotgun (WGS) entry which is preliminary data.</text>
</comment>